<evidence type="ECO:0000313" key="9">
    <source>
        <dbReference type="EMBL" id="WQF90004.1"/>
    </source>
</evidence>
<dbReference type="GO" id="GO:0046513">
    <property type="term" value="P:ceramide biosynthetic process"/>
    <property type="evidence" value="ECO:0007669"/>
    <property type="project" value="InterPro"/>
</dbReference>
<dbReference type="KEGG" id="cdet:87951518"/>
<organism evidence="9 10">
    <name type="scientific">Colletotrichum destructivum</name>
    <dbReference type="NCBI Taxonomy" id="34406"/>
    <lineage>
        <taxon>Eukaryota</taxon>
        <taxon>Fungi</taxon>
        <taxon>Dikarya</taxon>
        <taxon>Ascomycota</taxon>
        <taxon>Pezizomycotina</taxon>
        <taxon>Sordariomycetes</taxon>
        <taxon>Hypocreomycetidae</taxon>
        <taxon>Glomerellales</taxon>
        <taxon>Glomerellaceae</taxon>
        <taxon>Colletotrichum</taxon>
        <taxon>Colletotrichum destructivum species complex</taxon>
    </lineage>
</organism>
<evidence type="ECO:0000256" key="4">
    <source>
        <dbReference type="ARBA" id="ARBA00022989"/>
    </source>
</evidence>
<reference evidence="10" key="1">
    <citation type="journal article" date="2023" name="bioRxiv">
        <title>Complete genome of the Medicago anthracnose fungus, Colletotrichum destructivum, reveals a mini-chromosome-like region within a core chromosome.</title>
        <authorList>
            <person name="Lapalu N."/>
            <person name="Simon A."/>
            <person name="Lu A."/>
            <person name="Plaumann P.-L."/>
            <person name="Amselem J."/>
            <person name="Pigne S."/>
            <person name="Auger A."/>
            <person name="Koch C."/>
            <person name="Dallery J.-F."/>
            <person name="O'Connell R.J."/>
        </authorList>
    </citation>
    <scope>NUCLEOTIDE SEQUENCE [LARGE SCALE GENOMIC DNA]</scope>
    <source>
        <strain evidence="10">CBS 520.97</strain>
    </source>
</reference>
<sequence length="458" mass="52722">MSDSNITHVAPAPVVLKRSRAAKTKAQAIEGTRVTKLTQWLFHNQIGLAFYAIAPLLIANTFIPGSRPYTSKFFTLSYHNPATNKYGAGHDDLCFVASCVMLCIGIRAALMRHVLAPLGRHLGISKTKDITRFSEQGWMLAYYSVFWPLGMYLYCKSPYYLDMKELWTDWPKRELDGWMKMYILTQWAYWAQQVVSVNIEVRRKDYWETIVHHAITNSLIAACYAYHQTRVGHLILVLMDVIELILPLAKCLKYVGFTTLCDVVFGVFLFVWIWTRHVFYLMACWSVYYDLPRSLKQPCFRGATEHIEGPFPAPEEGWSHLLEPFRDPQGTVCMTDGITKGFLTFLLALEVVICTWSFFIVRVTVRVLKGAPAEDVRSEDEAEEEKEDDERKEEQVEYEMVEALCVEEDVGVESIDLKAWERRNARRDAGSRARGARVHSQSDRKDLLNRIGCEKQIE</sequence>
<name>A0AAX4J3K9_9PEZI</name>
<dbReference type="SMART" id="SM00724">
    <property type="entry name" value="TLC"/>
    <property type="match status" value="1"/>
</dbReference>
<evidence type="ECO:0000256" key="3">
    <source>
        <dbReference type="ARBA" id="ARBA00022692"/>
    </source>
</evidence>
<protein>
    <submittedName>
        <fullName evidence="9">TRAM1-like protein</fullName>
    </submittedName>
</protein>
<feature type="transmembrane region" description="Helical" evidence="7">
    <location>
        <begin position="136"/>
        <end position="155"/>
    </location>
</feature>
<comment type="subcellular location">
    <subcellularLocation>
        <location evidence="1">Membrane</location>
        <topology evidence="1">Multi-pass membrane protein</topology>
    </subcellularLocation>
</comment>
<dbReference type="InterPro" id="IPR016439">
    <property type="entry name" value="Lag1/Lac1-like"/>
</dbReference>
<dbReference type="InterPro" id="IPR006634">
    <property type="entry name" value="TLC-dom"/>
</dbReference>
<evidence type="ECO:0000259" key="8">
    <source>
        <dbReference type="SMART" id="SM00724"/>
    </source>
</evidence>
<feature type="region of interest" description="Disordered" evidence="6">
    <location>
        <begin position="425"/>
        <end position="444"/>
    </location>
</feature>
<dbReference type="Pfam" id="PF03798">
    <property type="entry name" value="TRAM_LAG1_CLN8"/>
    <property type="match status" value="1"/>
</dbReference>
<gene>
    <name evidence="9" type="ORF">CDEST_15018</name>
</gene>
<evidence type="ECO:0000256" key="7">
    <source>
        <dbReference type="SAM" id="Phobius"/>
    </source>
</evidence>
<feature type="transmembrane region" description="Helical" evidence="7">
    <location>
        <begin position="46"/>
        <end position="63"/>
    </location>
</feature>
<accession>A0AAX4J3K9</accession>
<feature type="transmembrane region" description="Helical" evidence="7">
    <location>
        <begin position="342"/>
        <end position="361"/>
    </location>
</feature>
<dbReference type="GO" id="GO:0050291">
    <property type="term" value="F:sphingosine N-acyltransferase activity"/>
    <property type="evidence" value="ECO:0007669"/>
    <property type="project" value="InterPro"/>
</dbReference>
<dbReference type="PANTHER" id="PTHR12560">
    <property type="entry name" value="LONGEVITY ASSURANCE FACTOR 1 LAG1"/>
    <property type="match status" value="1"/>
</dbReference>
<dbReference type="PIRSF" id="PIRSF005225">
    <property type="entry name" value="LAG1_LAC1"/>
    <property type="match status" value="1"/>
</dbReference>
<keyword evidence="3 7" id="KW-0812">Transmembrane</keyword>
<keyword evidence="5 7" id="KW-0472">Membrane</keyword>
<keyword evidence="10" id="KW-1185">Reference proteome</keyword>
<feature type="compositionally biased region" description="Acidic residues" evidence="6">
    <location>
        <begin position="377"/>
        <end position="396"/>
    </location>
</feature>
<dbReference type="AlphaFoldDB" id="A0AAX4J3K9"/>
<dbReference type="Proteomes" id="UP001322277">
    <property type="component" value="Chromosome 10"/>
</dbReference>
<evidence type="ECO:0000256" key="1">
    <source>
        <dbReference type="ARBA" id="ARBA00004141"/>
    </source>
</evidence>
<keyword evidence="4 7" id="KW-1133">Transmembrane helix</keyword>
<feature type="transmembrane region" description="Helical" evidence="7">
    <location>
        <begin position="93"/>
        <end position="116"/>
    </location>
</feature>
<dbReference type="RefSeq" id="XP_062787225.1">
    <property type="nucleotide sequence ID" value="XM_062931174.1"/>
</dbReference>
<proteinExistence type="inferred from homology"/>
<evidence type="ECO:0000256" key="6">
    <source>
        <dbReference type="SAM" id="MobiDB-lite"/>
    </source>
</evidence>
<evidence type="ECO:0000256" key="5">
    <source>
        <dbReference type="ARBA" id="ARBA00023136"/>
    </source>
</evidence>
<dbReference type="EMBL" id="CP137314">
    <property type="protein sequence ID" value="WQF90004.1"/>
    <property type="molecule type" value="Genomic_DNA"/>
</dbReference>
<comment type="similarity">
    <text evidence="2">Belongs to the sphingosine N-acyltransferase family.</text>
</comment>
<dbReference type="GeneID" id="87951518"/>
<feature type="transmembrane region" description="Helical" evidence="7">
    <location>
        <begin position="254"/>
        <end position="275"/>
    </location>
</feature>
<evidence type="ECO:0000256" key="2">
    <source>
        <dbReference type="ARBA" id="ARBA00009808"/>
    </source>
</evidence>
<feature type="region of interest" description="Disordered" evidence="6">
    <location>
        <begin position="374"/>
        <end position="396"/>
    </location>
</feature>
<feature type="domain" description="TLC" evidence="8">
    <location>
        <begin position="131"/>
        <end position="369"/>
    </location>
</feature>
<dbReference type="PANTHER" id="PTHR12560:SF0">
    <property type="entry name" value="LD18904P"/>
    <property type="match status" value="1"/>
</dbReference>
<dbReference type="GO" id="GO:0016020">
    <property type="term" value="C:membrane"/>
    <property type="evidence" value="ECO:0007669"/>
    <property type="project" value="UniProtKB-SubCell"/>
</dbReference>
<evidence type="ECO:0000313" key="10">
    <source>
        <dbReference type="Proteomes" id="UP001322277"/>
    </source>
</evidence>